<evidence type="ECO:0000313" key="5">
    <source>
        <dbReference type="Proteomes" id="UP001320972"/>
    </source>
</evidence>
<dbReference type="InterPro" id="IPR011528">
    <property type="entry name" value="NERD"/>
</dbReference>
<dbReference type="GO" id="GO:0005524">
    <property type="term" value="F:ATP binding"/>
    <property type="evidence" value="ECO:0007669"/>
    <property type="project" value="InterPro"/>
</dbReference>
<organism evidence="3 6">
    <name type="scientific">Natronoglomus mannanivorans</name>
    <dbReference type="NCBI Taxonomy" id="2979990"/>
    <lineage>
        <taxon>Archaea</taxon>
        <taxon>Methanobacteriati</taxon>
        <taxon>Methanobacteriota</taxon>
        <taxon>Stenosarchaea group</taxon>
        <taxon>Halobacteria</taxon>
        <taxon>Halobacteriales</taxon>
        <taxon>Natrialbaceae</taxon>
        <taxon>Natronoglomus</taxon>
    </lineage>
</organism>
<keyword evidence="5" id="KW-1185">Reference proteome</keyword>
<evidence type="ECO:0000256" key="1">
    <source>
        <dbReference type="SAM" id="MobiDB-lite"/>
    </source>
</evidence>
<dbReference type="Proteomes" id="UP001320972">
    <property type="component" value="Unassembled WGS sequence"/>
</dbReference>
<dbReference type="InterPro" id="IPR000212">
    <property type="entry name" value="DNA_helicase_UvrD/REP"/>
</dbReference>
<dbReference type="PANTHER" id="PTHR11070">
    <property type="entry name" value="UVRD / RECB / PCRA DNA HELICASE FAMILY MEMBER"/>
    <property type="match status" value="1"/>
</dbReference>
<dbReference type="Proteomes" id="UP001321018">
    <property type="component" value="Unassembled WGS sequence"/>
</dbReference>
<evidence type="ECO:0000313" key="6">
    <source>
        <dbReference type="Proteomes" id="UP001321018"/>
    </source>
</evidence>
<gene>
    <name evidence="4" type="ORF">OB955_09490</name>
    <name evidence="3" type="ORF">OB960_18725</name>
</gene>
<dbReference type="GO" id="GO:0043138">
    <property type="term" value="F:3'-5' DNA helicase activity"/>
    <property type="evidence" value="ECO:0007669"/>
    <property type="project" value="TreeGrafter"/>
</dbReference>
<dbReference type="EMBL" id="JAOPKB010000004">
    <property type="protein sequence ID" value="MCU4972974.1"/>
    <property type="molecule type" value="Genomic_DNA"/>
</dbReference>
<dbReference type="SUPFAM" id="SSF52540">
    <property type="entry name" value="P-loop containing nucleoside triphosphate hydrolases"/>
    <property type="match status" value="1"/>
</dbReference>
<proteinExistence type="predicted"/>
<evidence type="ECO:0000313" key="3">
    <source>
        <dbReference type="EMBL" id="MCU4743424.1"/>
    </source>
</evidence>
<dbReference type="RefSeq" id="WP_338005243.1">
    <property type="nucleotide sequence ID" value="NZ_JAOPKA010000015.1"/>
</dbReference>
<dbReference type="GO" id="GO:0003677">
    <property type="term" value="F:DNA binding"/>
    <property type="evidence" value="ECO:0007669"/>
    <property type="project" value="InterPro"/>
</dbReference>
<feature type="region of interest" description="Disordered" evidence="1">
    <location>
        <begin position="419"/>
        <end position="438"/>
    </location>
</feature>
<dbReference type="InterPro" id="IPR027417">
    <property type="entry name" value="P-loop_NTPase"/>
</dbReference>
<reference evidence="3 5" key="1">
    <citation type="submission" date="2022-09" db="EMBL/GenBank/DDBJ databases">
        <title>Enrichment on poylsaccharides allowed isolation of novel metabolic and taxonomic groups of Haloarchaea.</title>
        <authorList>
            <person name="Sorokin D.Y."/>
            <person name="Elcheninov A.G."/>
            <person name="Khizhniak T.V."/>
            <person name="Kolganova T.V."/>
            <person name="Kublanov I.V."/>
        </authorList>
    </citation>
    <scope>NUCLEOTIDE SEQUENCE</scope>
    <source>
        <strain evidence="4 5">AArc-m2/3/4</strain>
        <strain evidence="3">AArc-xg1-1</strain>
    </source>
</reference>
<dbReference type="Gene3D" id="3.40.50.300">
    <property type="entry name" value="P-loop containing nucleotide triphosphate hydrolases"/>
    <property type="match status" value="2"/>
</dbReference>
<comment type="caution">
    <text evidence="3">The sequence shown here is derived from an EMBL/GenBank/DDBJ whole genome shotgun (WGS) entry which is preliminary data.</text>
</comment>
<name>A0AAP2Z1B0_9EURY</name>
<feature type="domain" description="NERD" evidence="2">
    <location>
        <begin position="14"/>
        <end position="117"/>
    </location>
</feature>
<protein>
    <submittedName>
        <fullName evidence="3">NERD domain-containing protein</fullName>
    </submittedName>
</protein>
<accession>A0AAP2Z1B0</accession>
<evidence type="ECO:0000313" key="4">
    <source>
        <dbReference type="EMBL" id="MCU4972974.1"/>
    </source>
</evidence>
<sequence length="716" mass="78844">MKFIAAEHDDTAAGADAELTVWGRLKGCFTANDIGVCYYRYPIVDQQNDDLDREADFVLLHRRYGLVVIECKGYRIDHIESIEGAKWTLTGIGQDHAAPYSQARDHGFRIRSPMMREQSLVDERGNCHIVMSSLVALPNITRNEWEDRGFDRGPSAPRVVCRDELSSAAFRDVLESLPGVDGVLTTDQYADARAVLGGGQAISGDRGPVLAAKDTKAGLYEVVEKGLKRMDERQEAIGIQIPDGPQQIRGIAGSGKTALLARKAAAMHAKHPDWKIALTFNTRSLYQTIRGSVRRFYADFGGGEPDWERLDVLHGWGGKDEHGMYYKVAQSAGVTPHTVGTAQDEFGKSGPGELLEACCADLVENAPIQEEYDAILIDEAQDMEPAFYQMCHRALKPPKRLIWAYDEAQNLTSLSAPSPKKVFGTDGDGEPAVDLTGSYPGGIQKSQIMRKSYRTPRSVLMLAHLFGMGLTSARGAVQAITTQDGWEDIGYEVLEGDFRRYGESISIRRPAEHSPHPLSERAEAKPFVTFDAFAVKADELDAVADAIAADVHEHGIDPASVLAIPLGSTPEIRSTGTKLADRLDERSVETNLVWQGNSSVFRKADEVTISGINRAKGNEAASVYLLNVEYLEDPDPYWYDNRVRPRNEVFVGLTRTRAWCRVTGSGDRGALFDELETLVDRVIQPDPVVTFPAPDPTEIENEIGSDETIATTIDQF</sequence>
<dbReference type="AlphaFoldDB" id="A0AAP2Z1B0"/>
<evidence type="ECO:0000259" key="2">
    <source>
        <dbReference type="Pfam" id="PF08378"/>
    </source>
</evidence>
<dbReference type="EMBL" id="JAOPKA010000015">
    <property type="protein sequence ID" value="MCU4743424.1"/>
    <property type="molecule type" value="Genomic_DNA"/>
</dbReference>
<dbReference type="Pfam" id="PF08378">
    <property type="entry name" value="NERD"/>
    <property type="match status" value="1"/>
</dbReference>
<dbReference type="PANTHER" id="PTHR11070:SF2">
    <property type="entry name" value="ATP-DEPENDENT DNA HELICASE SRS2"/>
    <property type="match status" value="1"/>
</dbReference>
<dbReference type="GO" id="GO:0000725">
    <property type="term" value="P:recombinational repair"/>
    <property type="evidence" value="ECO:0007669"/>
    <property type="project" value="TreeGrafter"/>
</dbReference>